<name>A0ABQ8N6E8_PYRGI</name>
<dbReference type="Proteomes" id="UP001059893">
    <property type="component" value="Unassembled WGS sequence"/>
</dbReference>
<dbReference type="InterPro" id="IPR053181">
    <property type="entry name" value="EcdB-like_regulator"/>
</dbReference>
<evidence type="ECO:0000256" key="1">
    <source>
        <dbReference type="SAM" id="MobiDB-lite"/>
    </source>
</evidence>
<comment type="caution">
    <text evidence="2">The sequence shown here is derived from an EMBL/GenBank/DDBJ whole genome shotgun (WGS) entry which is preliminary data.</text>
</comment>
<dbReference type="PANTHER" id="PTHR47785">
    <property type="entry name" value="ZN(II)2CYS6 TRANSCRIPTION FACTOR (EUROFUNG)-RELATED-RELATED"/>
    <property type="match status" value="1"/>
</dbReference>
<evidence type="ECO:0000313" key="2">
    <source>
        <dbReference type="EMBL" id="KAI6290677.1"/>
    </source>
</evidence>
<keyword evidence="3" id="KW-1185">Reference proteome</keyword>
<organism evidence="2 3">
    <name type="scientific">Pyricularia grisea</name>
    <name type="common">Crabgrass-specific blast fungus</name>
    <name type="synonym">Magnaporthe grisea</name>
    <dbReference type="NCBI Taxonomy" id="148305"/>
    <lineage>
        <taxon>Eukaryota</taxon>
        <taxon>Fungi</taxon>
        <taxon>Dikarya</taxon>
        <taxon>Ascomycota</taxon>
        <taxon>Pezizomycotina</taxon>
        <taxon>Sordariomycetes</taxon>
        <taxon>Sordariomycetidae</taxon>
        <taxon>Magnaporthales</taxon>
        <taxon>Pyriculariaceae</taxon>
        <taxon>Pyricularia</taxon>
    </lineage>
</organism>
<feature type="compositionally biased region" description="Polar residues" evidence="1">
    <location>
        <begin position="147"/>
        <end position="163"/>
    </location>
</feature>
<dbReference type="PANTHER" id="PTHR47785:SF4">
    <property type="entry name" value="ZN(II)2CYS6 TRANSCRIPTION FACTOR (EUROFUNG)"/>
    <property type="match status" value="1"/>
</dbReference>
<feature type="compositionally biased region" description="Low complexity" evidence="1">
    <location>
        <begin position="172"/>
        <end position="181"/>
    </location>
</feature>
<protein>
    <submittedName>
        <fullName evidence="2">Uncharacterized protein</fullName>
    </submittedName>
</protein>
<accession>A0ABQ8N6E8</accession>
<reference evidence="2" key="1">
    <citation type="submission" date="2021-01" db="EMBL/GenBank/DDBJ databases">
        <title>Deciphering the adaptive evolutionary patterns associated with biogeogrpahic diversity in the finger millet blast pathogen Magnaporthe oryzae in Eastern Africa.</title>
        <authorList>
            <person name="Onyema G."/>
            <person name="Shittu T.A."/>
            <person name="Dodsworth S."/>
            <person name="Devilliers S."/>
            <person name="Muthumeenakshi S."/>
            <person name="Sreenivasaprasad S."/>
        </authorList>
    </citation>
    <scope>NUCLEOTIDE SEQUENCE</scope>
    <source>
        <strain evidence="2">D15/s37</strain>
    </source>
</reference>
<feature type="region of interest" description="Disordered" evidence="1">
    <location>
        <begin position="147"/>
        <end position="185"/>
    </location>
</feature>
<dbReference type="EMBL" id="JABSND010000436">
    <property type="protein sequence ID" value="KAI6290677.1"/>
    <property type="molecule type" value="Genomic_DNA"/>
</dbReference>
<gene>
    <name evidence="2" type="ORF">MCOR33_011135</name>
</gene>
<evidence type="ECO:0000313" key="3">
    <source>
        <dbReference type="Proteomes" id="UP001059893"/>
    </source>
</evidence>
<proteinExistence type="predicted"/>
<sequence length="310" mass="34474">MQNNLVKRHGCYLYNVGSNPAPSTSSPFNVVRITRLVIDNNHPPMPLNPHLLGTSFTWLQTTDSTAGWTQAPFDEKPSTAVRRILRAPEGTGSPGPSPALNNTTTTTTSTAVVLCILALGEICLHKDRIPDIVPTFGEMHSIGSLNSQPCGSRSSPAFQNNVPSHPKRSRRASFQSSASTSGPRRNIDVTPGLHYLANAIDVIGNQMAGMSIWHVYANILAGLYYGQLGRVMESYWQIHYTCVKVQHLFRKCIVSLWKEQDVKDIRYYLIYWTCMQLECDIVAELNLQQSGIGNYEQSIPHPKLEHIIES</sequence>